<organism evidence="6 7">
    <name type="scientific">Halanaerobium salsuginis</name>
    <dbReference type="NCBI Taxonomy" id="29563"/>
    <lineage>
        <taxon>Bacteria</taxon>
        <taxon>Bacillati</taxon>
        <taxon>Bacillota</taxon>
        <taxon>Clostridia</taxon>
        <taxon>Halanaerobiales</taxon>
        <taxon>Halanaerobiaceae</taxon>
        <taxon>Halanaerobium</taxon>
    </lineage>
</organism>
<accession>A0A1I4FRM2</accession>
<dbReference type="InterPro" id="IPR052067">
    <property type="entry name" value="Metal_resp_HTH_trans_reg"/>
</dbReference>
<sequence length="145" mass="16587">MKNLTKLSELFLNVITDFAEQDTAARTFGTGVKLYHSEIHMLQEIKANPELHISALARLLEITRGAAAQTIDRLVKKEMLTKQRSSENQTQVLMELTDQGEIACQNHEQLHQQHQARIVSLLENSSAAEQQFLAEFLHRFKKSFK</sequence>
<gene>
    <name evidence="6" type="ORF">SAMN02983006_00479</name>
</gene>
<dbReference type="InterPro" id="IPR036388">
    <property type="entry name" value="WH-like_DNA-bd_sf"/>
</dbReference>
<keyword evidence="7" id="KW-1185">Reference proteome</keyword>
<dbReference type="STRING" id="29563.SAMN02983006_00479"/>
<feature type="domain" description="HTH marR-type" evidence="5">
    <location>
        <begin position="1"/>
        <end position="142"/>
    </location>
</feature>
<dbReference type="GO" id="GO:0003700">
    <property type="term" value="F:DNA-binding transcription factor activity"/>
    <property type="evidence" value="ECO:0007669"/>
    <property type="project" value="InterPro"/>
</dbReference>
<dbReference type="OrthoDB" id="5461037at2"/>
<evidence type="ECO:0000256" key="2">
    <source>
        <dbReference type="ARBA" id="ARBA00023125"/>
    </source>
</evidence>
<dbReference type="Pfam" id="PF01047">
    <property type="entry name" value="MarR"/>
    <property type="match status" value="1"/>
</dbReference>
<dbReference type="EMBL" id="FOTI01000003">
    <property type="protein sequence ID" value="SFL19920.1"/>
    <property type="molecule type" value="Genomic_DNA"/>
</dbReference>
<name>A0A1I4FRM2_9FIRM</name>
<reference evidence="6 7" key="1">
    <citation type="submission" date="2016-10" db="EMBL/GenBank/DDBJ databases">
        <authorList>
            <person name="de Groot N.N."/>
        </authorList>
    </citation>
    <scope>NUCLEOTIDE SEQUENCE [LARGE SCALE GENOMIC DNA]</scope>
    <source>
        <strain evidence="6 7">ATCC 51327</strain>
    </source>
</reference>
<evidence type="ECO:0000313" key="6">
    <source>
        <dbReference type="EMBL" id="SFL19920.1"/>
    </source>
</evidence>
<evidence type="ECO:0000256" key="3">
    <source>
        <dbReference type="ARBA" id="ARBA00023163"/>
    </source>
</evidence>
<dbReference type="InterPro" id="IPR036390">
    <property type="entry name" value="WH_DNA-bd_sf"/>
</dbReference>
<dbReference type="Proteomes" id="UP000199006">
    <property type="component" value="Unassembled WGS sequence"/>
</dbReference>
<evidence type="ECO:0000313" key="7">
    <source>
        <dbReference type="Proteomes" id="UP000199006"/>
    </source>
</evidence>
<keyword evidence="3" id="KW-0804">Transcription</keyword>
<dbReference type="Gene3D" id="1.10.10.10">
    <property type="entry name" value="Winged helix-like DNA-binding domain superfamily/Winged helix DNA-binding domain"/>
    <property type="match status" value="1"/>
</dbReference>
<dbReference type="RefSeq" id="WP_089859044.1">
    <property type="nucleotide sequence ID" value="NZ_FOTI01000003.1"/>
</dbReference>
<feature type="coiled-coil region" evidence="4">
    <location>
        <begin position="104"/>
        <end position="131"/>
    </location>
</feature>
<dbReference type="PANTHER" id="PTHR35790:SF4">
    <property type="entry name" value="HTH-TYPE TRANSCRIPTIONAL REGULATOR PCHR"/>
    <property type="match status" value="1"/>
</dbReference>
<dbReference type="PROSITE" id="PS50995">
    <property type="entry name" value="HTH_MARR_2"/>
    <property type="match status" value="1"/>
</dbReference>
<evidence type="ECO:0000256" key="4">
    <source>
        <dbReference type="SAM" id="Coils"/>
    </source>
</evidence>
<keyword evidence="2" id="KW-0238">DNA-binding</keyword>
<dbReference type="InterPro" id="IPR000835">
    <property type="entry name" value="HTH_MarR-typ"/>
</dbReference>
<keyword evidence="1" id="KW-0805">Transcription regulation</keyword>
<keyword evidence="4" id="KW-0175">Coiled coil</keyword>
<dbReference type="SMART" id="SM00347">
    <property type="entry name" value="HTH_MARR"/>
    <property type="match status" value="1"/>
</dbReference>
<evidence type="ECO:0000256" key="1">
    <source>
        <dbReference type="ARBA" id="ARBA00023015"/>
    </source>
</evidence>
<proteinExistence type="predicted"/>
<evidence type="ECO:0000259" key="5">
    <source>
        <dbReference type="PROSITE" id="PS50995"/>
    </source>
</evidence>
<dbReference type="GO" id="GO:0003677">
    <property type="term" value="F:DNA binding"/>
    <property type="evidence" value="ECO:0007669"/>
    <property type="project" value="UniProtKB-KW"/>
</dbReference>
<dbReference type="AlphaFoldDB" id="A0A1I4FRM2"/>
<dbReference type="PANTHER" id="PTHR35790">
    <property type="entry name" value="HTH-TYPE TRANSCRIPTIONAL REGULATOR PCHR"/>
    <property type="match status" value="1"/>
</dbReference>
<protein>
    <submittedName>
        <fullName evidence="6">Transcriptional regulator, MarR family</fullName>
    </submittedName>
</protein>
<dbReference type="SUPFAM" id="SSF46785">
    <property type="entry name" value="Winged helix' DNA-binding domain"/>
    <property type="match status" value="1"/>
</dbReference>